<reference evidence="2 3" key="1">
    <citation type="journal article" date="2009" name="Proc. Natl. Acad. Sci. U.S.A.">
        <title>Giant Marseillevirus highlights the role of amoebae as a melting pot in emergence of chimeric microorganisms.</title>
        <authorList>
            <person name="Boyer M."/>
            <person name="Yutin N."/>
            <person name="Pagnier I."/>
            <person name="Barrassi L."/>
            <person name="Fournous G."/>
            <person name="Espinosa L."/>
            <person name="Robert C."/>
            <person name="Azza S."/>
            <person name="Sun S."/>
            <person name="Rossmann M.G."/>
            <person name="Suzan-Monti M."/>
            <person name="La Scola B."/>
            <person name="Koonin E.V."/>
            <person name="Raoult D."/>
        </authorList>
    </citation>
    <scope>NUCLEOTIDE SEQUENCE [LARGE SCALE GENOMIC DNA]</scope>
    <source>
        <strain evidence="2 3">T19</strain>
    </source>
</reference>
<organismHost>
    <name type="scientific">Acanthamoeba</name>
    <dbReference type="NCBI Taxonomy" id="5754"/>
</organismHost>
<dbReference type="RefSeq" id="YP_003406989.1">
    <property type="nucleotide sequence ID" value="NC_013756.1"/>
</dbReference>
<sequence length="83" mass="9292">MSQRPFVRSGQMFSGRRGDAPCPLPEGSSPVRDCGCIGEGTLCFAYDVLSRSRFMMTFYESVDLLAWEQKCKSEWAKGKTANK</sequence>
<accession>D2XAQ0</accession>
<name>D2XAQ0_GBMV</name>
<dbReference type="KEGG" id="vg:8746489"/>
<gene>
    <name evidence="2" type="ORF">MAR_ORF252</name>
</gene>
<dbReference type="GeneID" id="8746489"/>
<evidence type="ECO:0000313" key="2">
    <source>
        <dbReference type="EMBL" id="ADB04027.1"/>
    </source>
</evidence>
<evidence type="ECO:0000256" key="1">
    <source>
        <dbReference type="SAM" id="MobiDB-lite"/>
    </source>
</evidence>
<dbReference type="EMBL" id="GU071086">
    <property type="protein sequence ID" value="ADB04027.1"/>
    <property type="molecule type" value="Genomic_DNA"/>
</dbReference>
<proteinExistence type="predicted"/>
<keyword evidence="3" id="KW-1185">Reference proteome</keyword>
<protein>
    <submittedName>
        <fullName evidence="2">Uncharacterized protein</fullName>
    </submittedName>
</protein>
<dbReference type="OrthoDB" id="34623at10239"/>
<dbReference type="Proteomes" id="UP000029780">
    <property type="component" value="Segment"/>
</dbReference>
<feature type="region of interest" description="Disordered" evidence="1">
    <location>
        <begin position="1"/>
        <end position="28"/>
    </location>
</feature>
<organism evidence="2 3">
    <name type="scientific">Marseillevirus marseillevirus</name>
    <name type="common">GBM</name>
    <dbReference type="NCBI Taxonomy" id="694581"/>
    <lineage>
        <taxon>Viruses</taxon>
        <taxon>Varidnaviria</taxon>
        <taxon>Bamfordvirae</taxon>
        <taxon>Nucleocytoviricota</taxon>
        <taxon>Megaviricetes</taxon>
        <taxon>Pimascovirales</taxon>
        <taxon>Pimascovirales incertae sedis</taxon>
        <taxon>Marseilleviridae</taxon>
        <taxon>Marseillevirus</taxon>
        <taxon>Marseillevirus massiliense</taxon>
    </lineage>
</organism>
<evidence type="ECO:0000313" key="3">
    <source>
        <dbReference type="Proteomes" id="UP000029780"/>
    </source>
</evidence>